<sequence>MTCWTRQRVDAMAFGTSSVFARCDRLQMKMVDALISTT</sequence>
<evidence type="ECO:0000313" key="1">
    <source>
        <dbReference type="EMBL" id="XDG31278.1"/>
    </source>
</evidence>
<protein>
    <submittedName>
        <fullName evidence="1">Uncharacterized protein</fullName>
    </submittedName>
</protein>
<dbReference type="EMBL" id="PP947710">
    <property type="protein sequence ID" value="XDG31278.1"/>
    <property type="molecule type" value="Genomic_DNA"/>
</dbReference>
<organism evidence="1">
    <name type="scientific">Mycolicibacterium phage phi1_186018</name>
    <dbReference type="NCBI Taxonomy" id="3236641"/>
    <lineage>
        <taxon>Viruses</taxon>
        <taxon>Duplodnaviria</taxon>
        <taxon>Heunggongvirae</taxon>
        <taxon>Uroviricota</taxon>
        <taxon>Caudoviricetes</taxon>
        <taxon>Bclasvirinae</taxon>
        <taxon>Coopervirus</taxon>
    </lineage>
</organism>
<reference evidence="1" key="1">
    <citation type="submission" date="2024-06" db="EMBL/GenBank/DDBJ databases">
        <title>The complete genome of Mycolicibacterium smegmatis phage.</title>
        <authorList>
            <person name="Zong M."/>
            <person name="Wu X."/>
            <person name="Feng Y."/>
        </authorList>
    </citation>
    <scope>NUCLEOTIDE SEQUENCE</scope>
</reference>
<gene>
    <name evidence="1" type="ORF">NJGIMKJC_CDS0012</name>
</gene>
<proteinExistence type="predicted"/>
<name>A0AB39AKT3_9CAUD</name>
<accession>A0AB39AKT3</accession>